<dbReference type="Gene3D" id="1.50.10.150">
    <property type="entry name" value="Voltage-dependent anion channel"/>
    <property type="match status" value="1"/>
</dbReference>
<evidence type="ECO:0000256" key="12">
    <source>
        <dbReference type="SAM" id="Phobius"/>
    </source>
</evidence>
<comment type="subunit">
    <text evidence="4">Homotrimer.</text>
</comment>
<dbReference type="GO" id="GO:0012505">
    <property type="term" value="C:endomembrane system"/>
    <property type="evidence" value="ECO:0007669"/>
    <property type="project" value="UniProtKB-SubCell"/>
</dbReference>
<dbReference type="PANTHER" id="PTHR31269:SF22">
    <property type="entry name" value="OS01G0247700 PROTEIN"/>
    <property type="match status" value="1"/>
</dbReference>
<feature type="transmembrane region" description="Helical" evidence="12">
    <location>
        <begin position="92"/>
        <end position="114"/>
    </location>
</feature>
<dbReference type="Proteomes" id="UP001642360">
    <property type="component" value="Unassembled WGS sequence"/>
</dbReference>
<comment type="caution">
    <text evidence="13">The sequence shown here is derived from an EMBL/GenBank/DDBJ whole genome shotgun (WGS) entry which is preliminary data.</text>
</comment>
<comment type="similarity">
    <text evidence="3">Belongs to the SLAC1 S-type anion channel family.</text>
</comment>
<feature type="transmembrane region" description="Helical" evidence="12">
    <location>
        <begin position="251"/>
        <end position="270"/>
    </location>
</feature>
<gene>
    <name evidence="13" type="ORF">ILEXP_LOCUS26559</name>
</gene>
<protein>
    <submittedName>
        <fullName evidence="13">Uncharacterized protein</fullName>
    </submittedName>
</protein>
<keyword evidence="7 12" id="KW-0812">Transmembrane</keyword>
<dbReference type="Pfam" id="PF03595">
    <property type="entry name" value="SLAC1"/>
    <property type="match status" value="1"/>
</dbReference>
<dbReference type="GO" id="GO:0005886">
    <property type="term" value="C:plasma membrane"/>
    <property type="evidence" value="ECO:0007669"/>
    <property type="project" value="UniProtKB-SubCell"/>
</dbReference>
<feature type="transmembrane region" description="Helical" evidence="12">
    <location>
        <begin position="158"/>
        <end position="179"/>
    </location>
</feature>
<keyword evidence="5" id="KW-0813">Transport</keyword>
<evidence type="ECO:0000256" key="3">
    <source>
        <dbReference type="ARBA" id="ARBA00007808"/>
    </source>
</evidence>
<dbReference type="AlphaFoldDB" id="A0ABC8SQ82"/>
<evidence type="ECO:0000256" key="4">
    <source>
        <dbReference type="ARBA" id="ARBA00011233"/>
    </source>
</evidence>
<feature type="transmembrane region" description="Helical" evidence="12">
    <location>
        <begin position="218"/>
        <end position="239"/>
    </location>
</feature>
<dbReference type="InterPro" id="IPR004695">
    <property type="entry name" value="SLAC1/Mae1/Ssu1/TehA"/>
</dbReference>
<keyword evidence="14" id="KW-1185">Reference proteome</keyword>
<keyword evidence="10 12" id="KW-0472">Membrane</keyword>
<comment type="subcellular location">
    <subcellularLocation>
        <location evidence="2">Cell membrane</location>
    </subcellularLocation>
    <subcellularLocation>
        <location evidence="1">Endomembrane system</location>
        <topology evidence="1">Multi-pass membrane protein</topology>
    </subcellularLocation>
</comment>
<evidence type="ECO:0000256" key="1">
    <source>
        <dbReference type="ARBA" id="ARBA00004127"/>
    </source>
</evidence>
<evidence type="ECO:0000313" key="13">
    <source>
        <dbReference type="EMBL" id="CAK9157980.1"/>
    </source>
</evidence>
<name>A0ABC8SQ82_9AQUA</name>
<evidence type="ECO:0000313" key="14">
    <source>
        <dbReference type="Proteomes" id="UP001642360"/>
    </source>
</evidence>
<accession>A0ABC8SQ82</accession>
<keyword evidence="9" id="KW-0406">Ion transport</keyword>
<keyword evidence="6" id="KW-1003">Cell membrane</keyword>
<dbReference type="FunFam" id="1.50.10.150:FF:000003">
    <property type="entry name" value="S-type anion channel SLAH1"/>
    <property type="match status" value="1"/>
</dbReference>
<feature type="transmembrane region" description="Helical" evidence="12">
    <location>
        <begin position="313"/>
        <end position="331"/>
    </location>
</feature>
<organism evidence="13 14">
    <name type="scientific">Ilex paraguariensis</name>
    <name type="common">yerba mate</name>
    <dbReference type="NCBI Taxonomy" id="185542"/>
    <lineage>
        <taxon>Eukaryota</taxon>
        <taxon>Viridiplantae</taxon>
        <taxon>Streptophyta</taxon>
        <taxon>Embryophyta</taxon>
        <taxon>Tracheophyta</taxon>
        <taxon>Spermatophyta</taxon>
        <taxon>Magnoliopsida</taxon>
        <taxon>eudicotyledons</taxon>
        <taxon>Gunneridae</taxon>
        <taxon>Pentapetalae</taxon>
        <taxon>asterids</taxon>
        <taxon>campanulids</taxon>
        <taxon>Aquifoliales</taxon>
        <taxon>Aquifoliaceae</taxon>
        <taxon>Ilex</taxon>
    </lineage>
</organism>
<feature type="transmembrane region" description="Helical" evidence="12">
    <location>
        <begin position="282"/>
        <end position="301"/>
    </location>
</feature>
<evidence type="ECO:0000256" key="6">
    <source>
        <dbReference type="ARBA" id="ARBA00022475"/>
    </source>
</evidence>
<comment type="function">
    <text evidence="11">Slow, weak voltage-dependent S-type anion efflux channel involved in maintenance of anion homeostasis.</text>
</comment>
<evidence type="ECO:0000256" key="2">
    <source>
        <dbReference type="ARBA" id="ARBA00004236"/>
    </source>
</evidence>
<evidence type="ECO:0000256" key="11">
    <source>
        <dbReference type="ARBA" id="ARBA00054248"/>
    </source>
</evidence>
<evidence type="ECO:0000256" key="7">
    <source>
        <dbReference type="ARBA" id="ARBA00022692"/>
    </source>
</evidence>
<sequence>MQLFDKETQGPQPHIELVIDANSSMSIIPSQTDSISIIIKGLTLPILTRLHAGYFRISLSLCSQALLWKTLGEPSDDAHAFRRILRMLPSSAFVLLWSLALFTLVSLSLLYILRCLLYFDMVKNEFFHHVGVNYLFAPWISWLLLLQAAPFFTPKTMYYLVLWCLFVAPIIVLDVKIYGQWFTKGKRFLSTVANPTSQLSVIGNLVGAWAAARMGWRESAICLFSLGMAHYLVLFVTLYQRLSENNGLPAMLRPVFFLFFAAPSMASLAWDSISGTFDNSSKMLFFLSLFLFLSLVFRPALFKKSMRKFNVAWWAYSFPLTVLAIASTEYAQEVKSGVAHVLMLVLSTLSVVVSLFLMVFTALKTNCLLQSDDPMLSPGGSSPVP</sequence>
<evidence type="ECO:0000256" key="8">
    <source>
        <dbReference type="ARBA" id="ARBA00022989"/>
    </source>
</evidence>
<feature type="transmembrane region" description="Helical" evidence="12">
    <location>
        <begin position="126"/>
        <end position="146"/>
    </location>
</feature>
<evidence type="ECO:0000256" key="10">
    <source>
        <dbReference type="ARBA" id="ARBA00023136"/>
    </source>
</evidence>
<evidence type="ECO:0000256" key="5">
    <source>
        <dbReference type="ARBA" id="ARBA00022448"/>
    </source>
</evidence>
<dbReference type="InterPro" id="IPR030183">
    <property type="entry name" value="SLAC/SLAH"/>
</dbReference>
<proteinExistence type="inferred from homology"/>
<dbReference type="InterPro" id="IPR038665">
    <property type="entry name" value="Voltage-dep_anion_channel_sf"/>
</dbReference>
<dbReference type="CDD" id="cd09323">
    <property type="entry name" value="TDT_SLAC1_like"/>
    <property type="match status" value="1"/>
</dbReference>
<evidence type="ECO:0000256" key="9">
    <source>
        <dbReference type="ARBA" id="ARBA00023065"/>
    </source>
</evidence>
<reference evidence="13 14" key="1">
    <citation type="submission" date="2024-02" db="EMBL/GenBank/DDBJ databases">
        <authorList>
            <person name="Vignale AGUSTIN F."/>
            <person name="Sosa J E."/>
            <person name="Modenutti C."/>
        </authorList>
    </citation>
    <scope>NUCLEOTIDE SEQUENCE [LARGE SCALE GENOMIC DNA]</scope>
</reference>
<dbReference type="PANTHER" id="PTHR31269">
    <property type="entry name" value="S-TYPE ANION CHANNEL SLAH3"/>
    <property type="match status" value="1"/>
</dbReference>
<dbReference type="GO" id="GO:0006811">
    <property type="term" value="P:monoatomic ion transport"/>
    <property type="evidence" value="ECO:0007669"/>
    <property type="project" value="UniProtKB-KW"/>
</dbReference>
<feature type="transmembrane region" description="Helical" evidence="12">
    <location>
        <begin position="337"/>
        <end position="360"/>
    </location>
</feature>
<dbReference type="EMBL" id="CAUOFW020003092">
    <property type="protein sequence ID" value="CAK9157980.1"/>
    <property type="molecule type" value="Genomic_DNA"/>
</dbReference>
<keyword evidence="8 12" id="KW-1133">Transmembrane helix</keyword>